<dbReference type="RefSeq" id="XP_043139847.1">
    <property type="nucleotide sequence ID" value="XM_043282471.1"/>
</dbReference>
<dbReference type="GO" id="GO:0000976">
    <property type="term" value="F:transcription cis-regulatory region binding"/>
    <property type="evidence" value="ECO:0007669"/>
    <property type="project" value="TreeGrafter"/>
</dbReference>
<dbReference type="GO" id="GO:0005634">
    <property type="term" value="C:nucleus"/>
    <property type="evidence" value="ECO:0007669"/>
    <property type="project" value="UniProtKB-SubCell"/>
</dbReference>
<evidence type="ECO:0000256" key="2">
    <source>
        <dbReference type="ARBA" id="ARBA00023242"/>
    </source>
</evidence>
<evidence type="ECO:0000256" key="3">
    <source>
        <dbReference type="SAM" id="MobiDB-lite"/>
    </source>
</evidence>
<dbReference type="AlphaFoldDB" id="A0A7R7ZQS4"/>
<evidence type="ECO:0000313" key="5">
    <source>
        <dbReference type="Proteomes" id="UP000637239"/>
    </source>
</evidence>
<dbReference type="Pfam" id="PF11951">
    <property type="entry name" value="Fungal_trans_2"/>
    <property type="match status" value="1"/>
</dbReference>
<reference evidence="4" key="1">
    <citation type="submission" date="2021-01" db="EMBL/GenBank/DDBJ databases">
        <authorList>
            <consortium name="Aspergillus chevalieri M1 genome sequencing consortium"/>
            <person name="Kazuki M."/>
            <person name="Futagami T."/>
        </authorList>
    </citation>
    <scope>NUCLEOTIDE SEQUENCE</scope>
    <source>
        <strain evidence="4">M1</strain>
    </source>
</reference>
<evidence type="ECO:0000256" key="1">
    <source>
        <dbReference type="ARBA" id="ARBA00004123"/>
    </source>
</evidence>
<dbReference type="GO" id="GO:0003700">
    <property type="term" value="F:DNA-binding transcription factor activity"/>
    <property type="evidence" value="ECO:0007669"/>
    <property type="project" value="TreeGrafter"/>
</dbReference>
<accession>A0A7R7ZQS4</accession>
<feature type="region of interest" description="Disordered" evidence="3">
    <location>
        <begin position="1"/>
        <end position="20"/>
    </location>
</feature>
<evidence type="ECO:0000313" key="4">
    <source>
        <dbReference type="EMBL" id="BCR91325.1"/>
    </source>
</evidence>
<dbReference type="PANTHER" id="PTHR37534:SF2">
    <property type="entry name" value="N-ACETYLTRANSFERASE DOMAIN-CONTAINING PROTEIN"/>
    <property type="match status" value="1"/>
</dbReference>
<organism evidence="4 5">
    <name type="scientific">Aspergillus chevalieri</name>
    <name type="common">Eurotium chevalieri</name>
    <dbReference type="NCBI Taxonomy" id="182096"/>
    <lineage>
        <taxon>Eukaryota</taxon>
        <taxon>Fungi</taxon>
        <taxon>Dikarya</taxon>
        <taxon>Ascomycota</taxon>
        <taxon>Pezizomycotina</taxon>
        <taxon>Eurotiomycetes</taxon>
        <taxon>Eurotiomycetidae</taxon>
        <taxon>Eurotiales</taxon>
        <taxon>Aspergillaceae</taxon>
        <taxon>Aspergillus</taxon>
        <taxon>Aspergillus subgen. Aspergillus</taxon>
    </lineage>
</organism>
<gene>
    <name evidence="4" type="ORF">ACHE_70168S</name>
</gene>
<dbReference type="GeneID" id="66985683"/>
<dbReference type="PANTHER" id="PTHR37534">
    <property type="entry name" value="TRANSCRIPTIONAL ACTIVATOR PROTEIN UGA3"/>
    <property type="match status" value="1"/>
</dbReference>
<keyword evidence="5" id="KW-1185">Reference proteome</keyword>
<dbReference type="KEGG" id="ache:ACHE_70168S"/>
<comment type="subcellular location">
    <subcellularLocation>
        <location evidence="1">Nucleus</location>
    </subcellularLocation>
</comment>
<feature type="compositionally biased region" description="Polar residues" evidence="3">
    <location>
        <begin position="1"/>
        <end position="12"/>
    </location>
</feature>
<dbReference type="GO" id="GO:0045944">
    <property type="term" value="P:positive regulation of transcription by RNA polymerase II"/>
    <property type="evidence" value="ECO:0007669"/>
    <property type="project" value="TreeGrafter"/>
</dbReference>
<dbReference type="Proteomes" id="UP000637239">
    <property type="component" value="Chromosome 7"/>
</dbReference>
<reference evidence="4" key="2">
    <citation type="submission" date="2021-02" db="EMBL/GenBank/DDBJ databases">
        <title>Aspergillus chevalieri M1 genome sequence.</title>
        <authorList>
            <person name="Kadooka C."/>
            <person name="Mori K."/>
            <person name="Futagami T."/>
        </authorList>
    </citation>
    <scope>NUCLEOTIDE SEQUENCE</scope>
    <source>
        <strain evidence="4">M1</strain>
    </source>
</reference>
<name>A0A7R7ZQS4_ASPCH</name>
<protein>
    <recommendedName>
        <fullName evidence="6">Zn(II)2Cys6 transcription factor</fullName>
    </recommendedName>
</protein>
<dbReference type="EMBL" id="AP024422">
    <property type="protein sequence ID" value="BCR91325.1"/>
    <property type="molecule type" value="Genomic_DNA"/>
</dbReference>
<evidence type="ECO:0008006" key="6">
    <source>
        <dbReference type="Google" id="ProtNLM"/>
    </source>
</evidence>
<dbReference type="InterPro" id="IPR021858">
    <property type="entry name" value="Fun_TF"/>
</dbReference>
<sequence length="417" mass="46743">MRCQSAGQNSGSGADAVSPSLSPLSPGFSEWPPALPSQSLQLLGMSPKPLTSEDARFLRLFSAEVGQWMDLSDLSQTFSRKICRLAMHDPLLKAAIIACAAKQQYLTGRLFDGMLIARKNYNTAISLLIDRLQESEQPFAGFGFAATVICSCYEMLDATGRDWQKHLDGVFSFSQVRSVNGSSGGIEQAGFWSIARQEVVCSIINKSRLRLDPDLWAVDLVRIGQEGCEDLMNNQILTILAKVANAIAHWEADKPRKLRAVDEWKSLWDLLNHWERSVTAKGFMDPVLYKEDGQLFTTIWFTRGVCASSWQMFHLTRILLLSIDPSQTLDCVAAFRNIEGKLQYHARQICGIAQSKPEGSCRVNSVQPLHYAGCCFSNTDERNAVALLLESIEEDLGWAAKYRANDLYRQWGWRRDF</sequence>
<keyword evidence="2" id="KW-0539">Nucleus</keyword>
<proteinExistence type="predicted"/>